<protein>
    <submittedName>
        <fullName evidence="1">Uncharacterized protein</fullName>
    </submittedName>
</protein>
<gene>
    <name evidence="1" type="ORF">GCM10022419_066180</name>
</gene>
<name>A0ABP6Y2T2_9ACTN</name>
<accession>A0ABP6Y2T2</accession>
<keyword evidence="2" id="KW-1185">Reference proteome</keyword>
<comment type="caution">
    <text evidence="1">The sequence shown here is derived from an EMBL/GenBank/DDBJ whole genome shotgun (WGS) entry which is preliminary data.</text>
</comment>
<evidence type="ECO:0000313" key="2">
    <source>
        <dbReference type="Proteomes" id="UP001500630"/>
    </source>
</evidence>
<proteinExistence type="predicted"/>
<dbReference type="Proteomes" id="UP001500630">
    <property type="component" value="Unassembled WGS sequence"/>
</dbReference>
<organism evidence="1 2">
    <name type="scientific">Nonomuraea rosea</name>
    <dbReference type="NCBI Taxonomy" id="638574"/>
    <lineage>
        <taxon>Bacteria</taxon>
        <taxon>Bacillati</taxon>
        <taxon>Actinomycetota</taxon>
        <taxon>Actinomycetes</taxon>
        <taxon>Streptosporangiales</taxon>
        <taxon>Streptosporangiaceae</taxon>
        <taxon>Nonomuraea</taxon>
    </lineage>
</organism>
<sequence>MSLTVQQVINRFPGWQITDMPGGWVAMRVNFVPKNSGLSNVRCGGTLEELAENLYAEIRHQKSRQPAVGR</sequence>
<reference evidence="2" key="1">
    <citation type="journal article" date="2019" name="Int. J. Syst. Evol. Microbiol.">
        <title>The Global Catalogue of Microorganisms (GCM) 10K type strain sequencing project: providing services to taxonomists for standard genome sequencing and annotation.</title>
        <authorList>
            <consortium name="The Broad Institute Genomics Platform"/>
            <consortium name="The Broad Institute Genome Sequencing Center for Infectious Disease"/>
            <person name="Wu L."/>
            <person name="Ma J."/>
        </authorList>
    </citation>
    <scope>NUCLEOTIDE SEQUENCE [LARGE SCALE GENOMIC DNA]</scope>
    <source>
        <strain evidence="2">JCM 17326</strain>
    </source>
</reference>
<dbReference type="EMBL" id="BAABDQ010000016">
    <property type="protein sequence ID" value="GAA3575771.1"/>
    <property type="molecule type" value="Genomic_DNA"/>
</dbReference>
<evidence type="ECO:0000313" key="1">
    <source>
        <dbReference type="EMBL" id="GAA3575771.1"/>
    </source>
</evidence>